<proteinExistence type="predicted"/>
<organism evidence="2 3">
    <name type="scientific">Anaeromyxobacter oryzae</name>
    <dbReference type="NCBI Taxonomy" id="2918170"/>
    <lineage>
        <taxon>Bacteria</taxon>
        <taxon>Pseudomonadati</taxon>
        <taxon>Myxococcota</taxon>
        <taxon>Myxococcia</taxon>
        <taxon>Myxococcales</taxon>
        <taxon>Cystobacterineae</taxon>
        <taxon>Anaeromyxobacteraceae</taxon>
        <taxon>Anaeromyxobacter</taxon>
    </lineage>
</organism>
<keyword evidence="3" id="KW-1185">Reference proteome</keyword>
<keyword evidence="1" id="KW-0812">Transmembrane</keyword>
<dbReference type="EMBL" id="AP025591">
    <property type="protein sequence ID" value="BDG02981.1"/>
    <property type="molecule type" value="Genomic_DNA"/>
</dbReference>
<dbReference type="Pfam" id="PF20540">
    <property type="entry name" value="DUF6755"/>
    <property type="match status" value="1"/>
</dbReference>
<dbReference type="InterPro" id="IPR046643">
    <property type="entry name" value="DUF6755"/>
</dbReference>
<dbReference type="RefSeq" id="WP_248360659.1">
    <property type="nucleotide sequence ID" value="NZ_AP025591.1"/>
</dbReference>
<feature type="transmembrane region" description="Helical" evidence="1">
    <location>
        <begin position="43"/>
        <end position="66"/>
    </location>
</feature>
<evidence type="ECO:0000313" key="2">
    <source>
        <dbReference type="EMBL" id="BDG02981.1"/>
    </source>
</evidence>
<sequence length="79" mass="8391">METRAQGLALFTAICFLVGTLVVIQLWLLAAALEAALAAEPGVLLPATVASVLLLLVNGGLVWYVVDFDRRLRKVSPDG</sequence>
<evidence type="ECO:0000256" key="1">
    <source>
        <dbReference type="SAM" id="Phobius"/>
    </source>
</evidence>
<evidence type="ECO:0000313" key="3">
    <source>
        <dbReference type="Proteomes" id="UP001162891"/>
    </source>
</evidence>
<dbReference type="Proteomes" id="UP001162891">
    <property type="component" value="Chromosome"/>
</dbReference>
<gene>
    <name evidence="2" type="ORF">AMOR_19770</name>
</gene>
<keyword evidence="1" id="KW-0472">Membrane</keyword>
<feature type="transmembrane region" description="Helical" evidence="1">
    <location>
        <begin position="7"/>
        <end position="31"/>
    </location>
</feature>
<name>A0ABM7WU02_9BACT</name>
<reference evidence="3" key="1">
    <citation type="journal article" date="2022" name="Int. J. Syst. Evol. Microbiol.">
        <title>Anaeromyxobacter oryzae sp. nov., Anaeromyxobacter diazotrophicus sp. nov. and Anaeromyxobacter paludicola sp. nov., isolated from paddy soils.</title>
        <authorList>
            <person name="Itoh H."/>
            <person name="Xu Z."/>
            <person name="Mise K."/>
            <person name="Masuda Y."/>
            <person name="Ushijima N."/>
            <person name="Hayakawa C."/>
            <person name="Shiratori Y."/>
            <person name="Senoo K."/>
        </authorList>
    </citation>
    <scope>NUCLEOTIDE SEQUENCE [LARGE SCALE GENOMIC DNA]</scope>
    <source>
        <strain evidence="3">Red232</strain>
    </source>
</reference>
<protein>
    <submittedName>
        <fullName evidence="2">Uncharacterized protein</fullName>
    </submittedName>
</protein>
<accession>A0ABM7WU02</accession>
<keyword evidence="1" id="KW-1133">Transmembrane helix</keyword>